<name>A0A1M7MWH8_9GAMM</name>
<sequence>MKNNESTHAHTPKEKYEILIKILDTIREESRVSGHKRYTPSEAEEDRLNNARARAYIHLFLKVMFGITDFSERERWITDDSYDGGIDAYYIDKETKQIFLIQSKFRTTNKNFETKEIALSEILQMDIDRILDGETHDEEQNEYNGKIKQLQREIGRIDDIARYKYRIVILANLNGVSSQKIRNLTGGYNAEVFDFKKSYEKLVFPVVSGNYFAASEITIPVDISNKSSGTKISYTVTTKANDCEITVLFVPAIEIAKVMSKYKNSILQFNPRSHLELEGQQVNTAIRNTIEKTSTNELALFNNGITIISDETSINEKVGIKYQAQLLIKNPQIINGGQTSYTLSKIYEEQKESGDLTVFNNKEILLKVITLVTNTDTQAKLQLIDEISNATNKQTPVITADKLANDTIHKKIQSVLFEESGLLYERKRGEFADGLHNKYISEQQIIERNLFFRLFYCCKGLIELTNQKRLFQRSELQELNEQDTIVIKRVPNAYKLYEALTSTKRKNTKVSQTQYAKIYIGTLLLGDRTNISEQDLDHINEIWTDLENNLKKKYPNFTSKKNKTTSDSSNLIETFSYRSYFRSKFFLLDAKDGVAKFTNTSGPLSK</sequence>
<dbReference type="RefSeq" id="WP_208605791.1">
    <property type="nucleotide sequence ID" value="NZ_FRBQ01000010.1"/>
</dbReference>
<evidence type="ECO:0000313" key="3">
    <source>
        <dbReference type="Proteomes" id="UP000184305"/>
    </source>
</evidence>
<dbReference type="AlphaFoldDB" id="A0A1M7MWH8"/>
<accession>A0A1M7MWH8</accession>
<dbReference type="EMBL" id="FRBQ01000010">
    <property type="protein sequence ID" value="SHM95531.1"/>
    <property type="molecule type" value="Genomic_DNA"/>
</dbReference>
<evidence type="ECO:0000259" key="1">
    <source>
        <dbReference type="Pfam" id="PF10592"/>
    </source>
</evidence>
<gene>
    <name evidence="2" type="ORF">SAMN05216288_0125</name>
</gene>
<dbReference type="STRING" id="1220495.SAMN05216288_0125"/>
<keyword evidence="3" id="KW-1185">Reference proteome</keyword>
<feature type="domain" description="Abortive phage infection protein C-terminal" evidence="1">
    <location>
        <begin position="269"/>
        <end position="564"/>
    </location>
</feature>
<protein>
    <submittedName>
        <fullName evidence="2">AIPR protein</fullName>
    </submittedName>
</protein>
<dbReference type="Pfam" id="PF10592">
    <property type="entry name" value="AIPR"/>
    <property type="match status" value="1"/>
</dbReference>
<proteinExistence type="predicted"/>
<organism evidence="2 3">
    <name type="scientific">Phytopseudomonas punonensis</name>
    <dbReference type="NCBI Taxonomy" id="1220495"/>
    <lineage>
        <taxon>Bacteria</taxon>
        <taxon>Pseudomonadati</taxon>
        <taxon>Pseudomonadota</taxon>
        <taxon>Gammaproteobacteria</taxon>
        <taxon>Pseudomonadales</taxon>
        <taxon>Pseudomonadaceae</taxon>
        <taxon>Phytopseudomonas</taxon>
    </lineage>
</organism>
<dbReference type="Proteomes" id="UP000184305">
    <property type="component" value="Unassembled WGS sequence"/>
</dbReference>
<evidence type="ECO:0000313" key="2">
    <source>
        <dbReference type="EMBL" id="SHM95531.1"/>
    </source>
</evidence>
<dbReference type="InterPro" id="IPR018891">
    <property type="entry name" value="AIPR_C"/>
</dbReference>
<reference evidence="3" key="1">
    <citation type="submission" date="2016-11" db="EMBL/GenBank/DDBJ databases">
        <authorList>
            <person name="Varghese N."/>
            <person name="Submissions S."/>
        </authorList>
    </citation>
    <scope>NUCLEOTIDE SEQUENCE [LARGE SCALE GENOMIC DNA]</scope>
    <source>
        <strain evidence="3">CECT 8089</strain>
    </source>
</reference>